<evidence type="ECO:0000313" key="3">
    <source>
        <dbReference type="Proteomes" id="UP000008021"/>
    </source>
</evidence>
<organism evidence="2">
    <name type="scientific">Oryza meridionalis</name>
    <dbReference type="NCBI Taxonomy" id="40149"/>
    <lineage>
        <taxon>Eukaryota</taxon>
        <taxon>Viridiplantae</taxon>
        <taxon>Streptophyta</taxon>
        <taxon>Embryophyta</taxon>
        <taxon>Tracheophyta</taxon>
        <taxon>Spermatophyta</taxon>
        <taxon>Magnoliopsida</taxon>
        <taxon>Liliopsida</taxon>
        <taxon>Poales</taxon>
        <taxon>Poaceae</taxon>
        <taxon>BOP clade</taxon>
        <taxon>Oryzoideae</taxon>
        <taxon>Oryzeae</taxon>
        <taxon>Oryzinae</taxon>
        <taxon>Oryza</taxon>
    </lineage>
</organism>
<reference evidence="2" key="2">
    <citation type="submission" date="2018-05" db="EMBL/GenBank/DDBJ databases">
        <title>OmerRS3 (Oryza meridionalis Reference Sequence Version 3).</title>
        <authorList>
            <person name="Zhang J."/>
            <person name="Kudrna D."/>
            <person name="Lee S."/>
            <person name="Talag J."/>
            <person name="Welchert J."/>
            <person name="Wing R.A."/>
        </authorList>
    </citation>
    <scope>NUCLEOTIDE SEQUENCE [LARGE SCALE GENOMIC DNA]</scope>
    <source>
        <strain evidence="2">cv. OR44</strain>
    </source>
</reference>
<reference evidence="2" key="1">
    <citation type="submission" date="2015-04" db="UniProtKB">
        <authorList>
            <consortium name="EnsemblPlants"/>
        </authorList>
    </citation>
    <scope>IDENTIFICATION</scope>
</reference>
<feature type="compositionally biased region" description="Basic residues" evidence="1">
    <location>
        <begin position="75"/>
        <end position="87"/>
    </location>
</feature>
<sequence>MPRGRTKAATTRLRRHGRAARSGGEEAASDAGGGWESGGGMGRTYLGRKGRGWLGEIRMDGWREEGKGVVGRPLSHPHRRRSPSPHR</sequence>
<dbReference type="AlphaFoldDB" id="A0A0E0F862"/>
<dbReference type="Gramene" id="OMERI11G17740.1">
    <property type="protein sequence ID" value="OMERI11G17740.1"/>
    <property type="gene ID" value="OMERI11G17740"/>
</dbReference>
<name>A0A0E0F862_9ORYZ</name>
<feature type="region of interest" description="Disordered" evidence="1">
    <location>
        <begin position="1"/>
        <end position="87"/>
    </location>
</feature>
<feature type="compositionally biased region" description="Low complexity" evidence="1">
    <location>
        <begin position="20"/>
        <end position="30"/>
    </location>
</feature>
<protein>
    <submittedName>
        <fullName evidence="2">Uncharacterized protein</fullName>
    </submittedName>
</protein>
<evidence type="ECO:0000256" key="1">
    <source>
        <dbReference type="SAM" id="MobiDB-lite"/>
    </source>
</evidence>
<feature type="compositionally biased region" description="Basic residues" evidence="1">
    <location>
        <begin position="1"/>
        <end position="19"/>
    </location>
</feature>
<evidence type="ECO:0000313" key="2">
    <source>
        <dbReference type="EnsemblPlants" id="OMERI11G17740.1"/>
    </source>
</evidence>
<keyword evidence="3" id="KW-1185">Reference proteome</keyword>
<feature type="compositionally biased region" description="Gly residues" evidence="1">
    <location>
        <begin position="31"/>
        <end position="42"/>
    </location>
</feature>
<dbReference type="Proteomes" id="UP000008021">
    <property type="component" value="Chromosome 11"/>
</dbReference>
<dbReference type="HOGENOM" id="CLU_2487179_0_0_1"/>
<proteinExistence type="predicted"/>
<dbReference type="EnsemblPlants" id="OMERI11G17740.1">
    <property type="protein sequence ID" value="OMERI11G17740.1"/>
    <property type="gene ID" value="OMERI11G17740"/>
</dbReference>
<accession>A0A0E0F862</accession>
<feature type="compositionally biased region" description="Basic and acidic residues" evidence="1">
    <location>
        <begin position="57"/>
        <end position="67"/>
    </location>
</feature>